<protein>
    <submittedName>
        <fullName evidence="1">Uncharacterized protein</fullName>
    </submittedName>
</protein>
<dbReference type="EMBL" id="CABVLI010000017">
    <property type="protein sequence ID" value="VVS98483.1"/>
    <property type="molecule type" value="Genomic_DNA"/>
</dbReference>
<gene>
    <name evidence="1" type="ORF">SPHINGO391_240014</name>
</gene>
<evidence type="ECO:0000313" key="2">
    <source>
        <dbReference type="Proteomes" id="UP000326857"/>
    </source>
</evidence>
<dbReference type="AlphaFoldDB" id="A0A5E7XZB5"/>
<dbReference type="Proteomes" id="UP000326857">
    <property type="component" value="Unassembled WGS sequence"/>
</dbReference>
<proteinExistence type="predicted"/>
<sequence>MKSCFPSTNRVWPVCEMSPLVDRISQGQDFATVKAMKRALLYAEDGRNMTRETVIAPGERHFKQTLTNWLHQFPRHALEAKRSRESGRVMSIDIGQKFLPCSCSLRCRGTILR</sequence>
<reference evidence="1 2" key="1">
    <citation type="submission" date="2019-09" db="EMBL/GenBank/DDBJ databases">
        <authorList>
            <person name="Dittami M. S."/>
        </authorList>
    </citation>
    <scope>NUCLEOTIDE SEQUENCE [LARGE SCALE GENOMIC DNA]</scope>
    <source>
        <strain evidence="1">SPHINGO391</strain>
    </source>
</reference>
<organism evidence="1 2">
    <name type="scientific">Sphingomonas aurantiaca</name>
    <dbReference type="NCBI Taxonomy" id="185949"/>
    <lineage>
        <taxon>Bacteria</taxon>
        <taxon>Pseudomonadati</taxon>
        <taxon>Pseudomonadota</taxon>
        <taxon>Alphaproteobacteria</taxon>
        <taxon>Sphingomonadales</taxon>
        <taxon>Sphingomonadaceae</taxon>
        <taxon>Sphingomonas</taxon>
    </lineage>
</organism>
<accession>A0A5E7XZB5</accession>
<name>A0A5E7XZB5_9SPHN</name>
<evidence type="ECO:0000313" key="1">
    <source>
        <dbReference type="EMBL" id="VVS98483.1"/>
    </source>
</evidence>